<keyword evidence="14" id="KW-0472">Membrane</keyword>
<evidence type="ECO:0000256" key="2">
    <source>
        <dbReference type="ARBA" id="ARBA00004870"/>
    </source>
</evidence>
<sequence>MLMKAPRFWWQAGHPLGLLLSPLGWIYGYFAGRRMQRASGARAGVPLVLVGNFTVGGTGKTPVAEALARAALARGLKPGFVLRGFGARVDGAMLVDPAQHTHDDVGDEAVMLSATAPVAVSPARLDAAHLLEAEGVDFIIMDDGLQSGRIAPDFALAVVDAARGLGNGRCLPAGPLRAPLDIQRLKVDLLVVNGSGGNRAVGAFADAHGLPVAAVRAVPAQGADRFRGRDVLAYAGIGDPRKLFDTLEEIGATVVKAVPLADHQPLTPELARSLLDDADGLALVTTAKDHARSAGATDPAIADLRAKSEILAIEIMFAEPDMPGRIVDATVAAFARRPGREKR</sequence>
<dbReference type="OrthoDB" id="9766423at2"/>
<organism evidence="15 16">
    <name type="scientific">Martelella endophytica</name>
    <dbReference type="NCBI Taxonomy" id="1486262"/>
    <lineage>
        <taxon>Bacteria</taxon>
        <taxon>Pseudomonadati</taxon>
        <taxon>Pseudomonadota</taxon>
        <taxon>Alphaproteobacteria</taxon>
        <taxon>Hyphomicrobiales</taxon>
        <taxon>Aurantimonadaceae</taxon>
        <taxon>Martelella</taxon>
    </lineage>
</organism>
<keyword evidence="8 13" id="KW-0547">Nucleotide-binding</keyword>
<evidence type="ECO:0000256" key="9">
    <source>
        <dbReference type="ARBA" id="ARBA00022777"/>
    </source>
</evidence>
<comment type="pathway">
    <text evidence="2 13">Glycolipid biosynthesis; lipid IV(A) biosynthesis; lipid IV(A) from (3R)-3-hydroxytetradecanoyl-[acyl-carrier-protein] and UDP-N-acetyl-alpha-D-glucosamine: step 6/6.</text>
</comment>
<dbReference type="InterPro" id="IPR003758">
    <property type="entry name" value="LpxK"/>
</dbReference>
<dbReference type="EC" id="2.7.1.130" evidence="3 13"/>
<keyword evidence="10 13" id="KW-0067">ATP-binding</keyword>
<dbReference type="Proteomes" id="UP000032611">
    <property type="component" value="Chromosome"/>
</dbReference>
<accession>A0A0D5LU00</accession>
<gene>
    <name evidence="13" type="primary">lpxK</name>
    <name evidence="15" type="ORF">TM49_21735</name>
</gene>
<dbReference type="SUPFAM" id="SSF52540">
    <property type="entry name" value="P-loop containing nucleoside triphosphate hydrolases"/>
    <property type="match status" value="1"/>
</dbReference>
<dbReference type="RefSeq" id="WP_045684304.1">
    <property type="nucleotide sequence ID" value="NZ_CP010803.1"/>
</dbReference>
<evidence type="ECO:0000256" key="1">
    <source>
        <dbReference type="ARBA" id="ARBA00002274"/>
    </source>
</evidence>
<dbReference type="HAMAP" id="MF_00409">
    <property type="entry name" value="LpxK"/>
    <property type="match status" value="1"/>
</dbReference>
<keyword evidence="14" id="KW-0812">Transmembrane</keyword>
<keyword evidence="11 13" id="KW-0443">Lipid metabolism</keyword>
<evidence type="ECO:0000256" key="10">
    <source>
        <dbReference type="ARBA" id="ARBA00022840"/>
    </source>
</evidence>
<evidence type="ECO:0000256" key="13">
    <source>
        <dbReference type="HAMAP-Rule" id="MF_00409"/>
    </source>
</evidence>
<reference evidence="15 16" key="1">
    <citation type="journal article" date="2015" name="Genome Announc.">
        <title>Complete genome sequence of Martelella endophytica YC6887, which has antifungal activity associated with a halophyte.</title>
        <authorList>
            <person name="Khan A."/>
            <person name="Khan H."/>
            <person name="Chung E.J."/>
            <person name="Hossain M.T."/>
            <person name="Chung Y.R."/>
        </authorList>
    </citation>
    <scope>NUCLEOTIDE SEQUENCE [LARGE SCALE GENOMIC DNA]</scope>
    <source>
        <strain evidence="15">YC6887</strain>
    </source>
</reference>
<dbReference type="EMBL" id="CP010803">
    <property type="protein sequence ID" value="AJY47699.1"/>
    <property type="molecule type" value="Genomic_DNA"/>
</dbReference>
<name>A0A0D5LU00_MAREN</name>
<keyword evidence="7 13" id="KW-0808">Transferase</keyword>
<dbReference type="HOGENOM" id="CLU_038816_0_0_5"/>
<dbReference type="UniPathway" id="UPA00359">
    <property type="reaction ID" value="UER00482"/>
</dbReference>
<evidence type="ECO:0000313" key="16">
    <source>
        <dbReference type="Proteomes" id="UP000032611"/>
    </source>
</evidence>
<feature type="binding site" evidence="13">
    <location>
        <begin position="54"/>
        <end position="61"/>
    </location>
    <ligand>
        <name>ATP</name>
        <dbReference type="ChEBI" id="CHEBI:30616"/>
    </ligand>
</feature>
<comment type="catalytic activity">
    <reaction evidence="13">
        <text>a lipid A disaccharide + ATP = a lipid IVA + ADP + H(+)</text>
        <dbReference type="Rhea" id="RHEA:67840"/>
        <dbReference type="ChEBI" id="CHEBI:15378"/>
        <dbReference type="ChEBI" id="CHEBI:30616"/>
        <dbReference type="ChEBI" id="CHEBI:176343"/>
        <dbReference type="ChEBI" id="CHEBI:176425"/>
        <dbReference type="ChEBI" id="CHEBI:456216"/>
        <dbReference type="EC" id="2.7.1.130"/>
    </reaction>
</comment>
<dbReference type="KEGG" id="mey:TM49_21735"/>
<dbReference type="GO" id="GO:0005524">
    <property type="term" value="F:ATP binding"/>
    <property type="evidence" value="ECO:0007669"/>
    <property type="project" value="UniProtKB-UniRule"/>
</dbReference>
<dbReference type="PANTHER" id="PTHR42724:SF1">
    <property type="entry name" value="TETRAACYLDISACCHARIDE 4'-KINASE, MITOCHONDRIAL-RELATED"/>
    <property type="match status" value="1"/>
</dbReference>
<evidence type="ECO:0000256" key="6">
    <source>
        <dbReference type="ARBA" id="ARBA00022556"/>
    </source>
</evidence>
<dbReference type="GO" id="GO:0009244">
    <property type="term" value="P:lipopolysaccharide core region biosynthetic process"/>
    <property type="evidence" value="ECO:0007669"/>
    <property type="project" value="TreeGrafter"/>
</dbReference>
<dbReference type="Pfam" id="PF02606">
    <property type="entry name" value="LpxK"/>
    <property type="match status" value="1"/>
</dbReference>
<evidence type="ECO:0000256" key="5">
    <source>
        <dbReference type="ARBA" id="ARBA00022516"/>
    </source>
</evidence>
<evidence type="ECO:0000256" key="8">
    <source>
        <dbReference type="ARBA" id="ARBA00022741"/>
    </source>
</evidence>
<dbReference type="GO" id="GO:0009245">
    <property type="term" value="P:lipid A biosynthetic process"/>
    <property type="evidence" value="ECO:0007669"/>
    <property type="project" value="UniProtKB-UniRule"/>
</dbReference>
<dbReference type="GO" id="GO:0009029">
    <property type="term" value="F:lipid-A 4'-kinase activity"/>
    <property type="evidence" value="ECO:0007669"/>
    <property type="project" value="UniProtKB-UniRule"/>
</dbReference>
<dbReference type="NCBIfam" id="TIGR00682">
    <property type="entry name" value="lpxK"/>
    <property type="match status" value="1"/>
</dbReference>
<keyword evidence="5 13" id="KW-0444">Lipid biosynthesis</keyword>
<keyword evidence="6 13" id="KW-0441">Lipid A biosynthesis</keyword>
<evidence type="ECO:0000313" key="15">
    <source>
        <dbReference type="EMBL" id="AJY47699.1"/>
    </source>
</evidence>
<evidence type="ECO:0000256" key="7">
    <source>
        <dbReference type="ARBA" id="ARBA00022679"/>
    </source>
</evidence>
<proteinExistence type="inferred from homology"/>
<keyword evidence="16" id="KW-1185">Reference proteome</keyword>
<dbReference type="PANTHER" id="PTHR42724">
    <property type="entry name" value="TETRAACYLDISACCHARIDE 4'-KINASE"/>
    <property type="match status" value="1"/>
</dbReference>
<dbReference type="AlphaFoldDB" id="A0A0D5LU00"/>
<comment type="similarity">
    <text evidence="13">Belongs to the LpxK family.</text>
</comment>
<dbReference type="InterPro" id="IPR027417">
    <property type="entry name" value="P-loop_NTPase"/>
</dbReference>
<dbReference type="PATRIC" id="fig|1486262.3.peg.4490"/>
<comment type="function">
    <text evidence="1 13">Transfers the gamma-phosphate of ATP to the 4'-position of a tetraacyldisaccharide 1-phosphate intermediate (termed DS-1-P) to form tetraacyldisaccharide 1,4'-bis-phosphate (lipid IVA).</text>
</comment>
<protein>
    <recommendedName>
        <fullName evidence="4 13">Tetraacyldisaccharide 4'-kinase</fullName>
        <ecNumber evidence="3 13">2.7.1.130</ecNumber>
    </recommendedName>
    <alternativeName>
        <fullName evidence="12 13">Lipid A 4'-kinase</fullName>
    </alternativeName>
</protein>
<keyword evidence="14" id="KW-1133">Transmembrane helix</keyword>
<keyword evidence="9 13" id="KW-0418">Kinase</keyword>
<dbReference type="STRING" id="1486262.TM49_21735"/>
<evidence type="ECO:0000256" key="4">
    <source>
        <dbReference type="ARBA" id="ARBA00016436"/>
    </source>
</evidence>
<evidence type="ECO:0000256" key="12">
    <source>
        <dbReference type="ARBA" id="ARBA00029757"/>
    </source>
</evidence>
<evidence type="ECO:0000256" key="3">
    <source>
        <dbReference type="ARBA" id="ARBA00012071"/>
    </source>
</evidence>
<evidence type="ECO:0000256" key="11">
    <source>
        <dbReference type="ARBA" id="ARBA00023098"/>
    </source>
</evidence>
<dbReference type="GO" id="GO:0005886">
    <property type="term" value="C:plasma membrane"/>
    <property type="evidence" value="ECO:0007669"/>
    <property type="project" value="TreeGrafter"/>
</dbReference>
<feature type="transmembrane region" description="Helical" evidence="14">
    <location>
        <begin position="12"/>
        <end position="32"/>
    </location>
</feature>
<evidence type="ECO:0000256" key="14">
    <source>
        <dbReference type="SAM" id="Phobius"/>
    </source>
</evidence>